<organism evidence="2 3">
    <name type="scientific">Streptomyces populi</name>
    <dbReference type="NCBI Taxonomy" id="2058924"/>
    <lineage>
        <taxon>Bacteria</taxon>
        <taxon>Bacillati</taxon>
        <taxon>Actinomycetota</taxon>
        <taxon>Actinomycetes</taxon>
        <taxon>Kitasatosporales</taxon>
        <taxon>Streptomycetaceae</taxon>
        <taxon>Streptomyces</taxon>
    </lineage>
</organism>
<sequence length="174" mass="18394">MHGNTSGRRSLRRIAAVTAGLALGLGLGVSAHASQADAPHRAPRAVAAKAQAATAKPRTVSGRTGDALTGIADFYGAYIDAQNGSDPEPKLLKDLRAHYLDSALSKKLTAWERTNHADGVLRAQSIPSRWTVTEKSKGDSTEAVVTLSWEHGAPVKLSVVMTPDHRIVSISPTR</sequence>
<evidence type="ECO:0008006" key="4">
    <source>
        <dbReference type="Google" id="ProtNLM"/>
    </source>
</evidence>
<reference evidence="2 3" key="1">
    <citation type="submission" date="2017-12" db="EMBL/GenBank/DDBJ databases">
        <title>Streptomyces populusis sp. nov., a novel endophytic actinobacterium isolated from stems of Populus adenopoda Maxim.</title>
        <authorList>
            <person name="Wang Z."/>
        </authorList>
    </citation>
    <scope>NUCLEOTIDE SEQUENCE [LARGE SCALE GENOMIC DNA]</scope>
    <source>
        <strain evidence="2 3">A249</strain>
    </source>
</reference>
<protein>
    <recommendedName>
        <fullName evidence="4">DUF3887 domain-containing protein</fullName>
    </recommendedName>
</protein>
<proteinExistence type="predicted"/>
<accession>A0A2I0SCH1</accession>
<name>A0A2I0SCH1_9ACTN</name>
<evidence type="ECO:0000313" key="2">
    <source>
        <dbReference type="EMBL" id="PKT67626.1"/>
    </source>
</evidence>
<dbReference type="Proteomes" id="UP000236178">
    <property type="component" value="Unassembled WGS sequence"/>
</dbReference>
<feature type="chain" id="PRO_5014151493" description="DUF3887 domain-containing protein" evidence="1">
    <location>
        <begin position="34"/>
        <end position="174"/>
    </location>
</feature>
<dbReference type="RefSeq" id="WP_103554409.1">
    <property type="nucleotide sequence ID" value="NZ_KZ626996.1"/>
</dbReference>
<feature type="signal peptide" evidence="1">
    <location>
        <begin position="1"/>
        <end position="33"/>
    </location>
</feature>
<dbReference type="EMBL" id="PJOS01000158">
    <property type="protein sequence ID" value="PKT67626.1"/>
    <property type="molecule type" value="Genomic_DNA"/>
</dbReference>
<comment type="caution">
    <text evidence="2">The sequence shown here is derived from an EMBL/GenBank/DDBJ whole genome shotgun (WGS) entry which is preliminary data.</text>
</comment>
<dbReference type="OrthoDB" id="3871936at2"/>
<keyword evidence="3" id="KW-1185">Reference proteome</keyword>
<gene>
    <name evidence="2" type="ORF">CW362_39435</name>
</gene>
<dbReference type="Gene3D" id="3.10.450.50">
    <property type="match status" value="1"/>
</dbReference>
<evidence type="ECO:0000313" key="3">
    <source>
        <dbReference type="Proteomes" id="UP000236178"/>
    </source>
</evidence>
<evidence type="ECO:0000256" key="1">
    <source>
        <dbReference type="SAM" id="SignalP"/>
    </source>
</evidence>
<keyword evidence="1" id="KW-0732">Signal</keyword>
<dbReference type="AlphaFoldDB" id="A0A2I0SCH1"/>